<dbReference type="InterPro" id="IPR003615">
    <property type="entry name" value="HNH_nuc"/>
</dbReference>
<proteinExistence type="predicted"/>
<keyword evidence="2" id="KW-0378">Hydrolase</keyword>
<protein>
    <submittedName>
        <fullName evidence="2">HNH endonuclease signature motif containing protein</fullName>
    </submittedName>
</protein>
<dbReference type="RefSeq" id="WP_268112848.1">
    <property type="nucleotide sequence ID" value="NZ_JAPPUX010000004.1"/>
</dbReference>
<evidence type="ECO:0000313" key="3">
    <source>
        <dbReference type="Proteomes" id="UP001074726"/>
    </source>
</evidence>
<organism evidence="2 3">
    <name type="scientific">Nocardioides pini</name>
    <dbReference type="NCBI Taxonomy" id="2975053"/>
    <lineage>
        <taxon>Bacteria</taxon>
        <taxon>Bacillati</taxon>
        <taxon>Actinomycetota</taxon>
        <taxon>Actinomycetes</taxon>
        <taxon>Propionibacteriales</taxon>
        <taxon>Nocardioidaceae</taxon>
        <taxon>Nocardioides</taxon>
    </lineage>
</organism>
<keyword evidence="2" id="KW-0255">Endonuclease</keyword>
<name>A0ABT4CG21_9ACTN</name>
<dbReference type="EMBL" id="JAPPUX010000004">
    <property type="protein sequence ID" value="MCY4727915.1"/>
    <property type="molecule type" value="Genomic_DNA"/>
</dbReference>
<reference evidence="2" key="1">
    <citation type="submission" date="2022-08" db="EMBL/GenBank/DDBJ databases">
        <title>Genome sequencing of Nocardioides sp. STR2.</title>
        <authorList>
            <person name="So Y."/>
        </authorList>
    </citation>
    <scope>NUCLEOTIDE SEQUENCE</scope>
    <source>
        <strain evidence="2">STR2</strain>
    </source>
</reference>
<keyword evidence="3" id="KW-1185">Reference proteome</keyword>
<keyword evidence="2" id="KW-0540">Nuclease</keyword>
<accession>A0ABT4CG21</accession>
<sequence length="171" mass="18789">MGTRRKYTEEILTAAVRESTSIAGVLRHLGLRPTGGAHAHISRTVKAFGIDTSHFRLYSPASHSNRRLLPEQVLVRLPAARQRTRPPLLTRALIESGVPYACAACGCDGTWLGMPLTLEVDHIDGDYLNNLQSNLRFLCPNCHRQTDNFAGRSKGKYSGHVTAARARKATS</sequence>
<evidence type="ECO:0000313" key="2">
    <source>
        <dbReference type="EMBL" id="MCY4727915.1"/>
    </source>
</evidence>
<evidence type="ECO:0000259" key="1">
    <source>
        <dbReference type="SMART" id="SM00507"/>
    </source>
</evidence>
<comment type="caution">
    <text evidence="2">The sequence shown here is derived from an EMBL/GenBank/DDBJ whole genome shotgun (WGS) entry which is preliminary data.</text>
</comment>
<dbReference type="Proteomes" id="UP001074726">
    <property type="component" value="Unassembled WGS sequence"/>
</dbReference>
<gene>
    <name evidence="2" type="ORF">NYO98_16650</name>
</gene>
<dbReference type="SMART" id="SM00507">
    <property type="entry name" value="HNHc"/>
    <property type="match status" value="1"/>
</dbReference>
<dbReference type="CDD" id="cd00085">
    <property type="entry name" value="HNHc"/>
    <property type="match status" value="1"/>
</dbReference>
<feature type="domain" description="HNH nuclease" evidence="1">
    <location>
        <begin position="88"/>
        <end position="144"/>
    </location>
</feature>
<dbReference type="GO" id="GO:0004519">
    <property type="term" value="F:endonuclease activity"/>
    <property type="evidence" value="ECO:0007669"/>
    <property type="project" value="UniProtKB-KW"/>
</dbReference>